<sequence length="225" mass="24992">MERTAVLGGREYSAEELLDLLHQYVSEMERLWARINNHIFGADSGKRVRRQTRFFELRASAGLAVSLLRQLAQAPLKAGIFNDLAPAVIPPGLSGRLSLAMSWEIKGGINIKVPPEVSAGLTSRQRRILAGVCLIDLPRGSWDYSICRQAEAVNLRVKSKSNGGFSWELKFMIFCLWPEAQNSQFNPEKLKAEVCLAVKQCLLPQRDKLARHLAAIKADLAVLGV</sequence>
<reference evidence="1 2" key="1">
    <citation type="journal article" date="2016" name="Nat. Commun.">
        <title>Thousands of microbial genomes shed light on interconnected biogeochemical processes in an aquifer system.</title>
        <authorList>
            <person name="Anantharaman K."/>
            <person name="Brown C.T."/>
            <person name="Hug L.A."/>
            <person name="Sharon I."/>
            <person name="Castelle C.J."/>
            <person name="Probst A.J."/>
            <person name="Thomas B.C."/>
            <person name="Singh A."/>
            <person name="Wilkins M.J."/>
            <person name="Karaoz U."/>
            <person name="Brodie E.L."/>
            <person name="Williams K.H."/>
            <person name="Hubbard S.S."/>
            <person name="Banfield J.F."/>
        </authorList>
    </citation>
    <scope>NUCLEOTIDE SEQUENCE [LARGE SCALE GENOMIC DNA]</scope>
</reference>
<proteinExistence type="predicted"/>
<organism evidence="1 2">
    <name type="scientific">Candidatus Buchananbacteria bacterium RIFCSPHIGHO2_01_FULL_46_12</name>
    <dbReference type="NCBI Taxonomy" id="1797536"/>
    <lineage>
        <taxon>Bacteria</taxon>
        <taxon>Candidatus Buchananiibacteriota</taxon>
    </lineage>
</organism>
<dbReference type="Proteomes" id="UP000178432">
    <property type="component" value="Unassembled WGS sequence"/>
</dbReference>
<evidence type="ECO:0000313" key="2">
    <source>
        <dbReference type="Proteomes" id="UP000178432"/>
    </source>
</evidence>
<comment type="caution">
    <text evidence="1">The sequence shown here is derived from an EMBL/GenBank/DDBJ whole genome shotgun (WGS) entry which is preliminary data.</text>
</comment>
<evidence type="ECO:0000313" key="1">
    <source>
        <dbReference type="EMBL" id="OGY47085.1"/>
    </source>
</evidence>
<name>A0A1G1Y433_9BACT</name>
<dbReference type="EMBL" id="MHIF01000047">
    <property type="protein sequence ID" value="OGY47085.1"/>
    <property type="molecule type" value="Genomic_DNA"/>
</dbReference>
<gene>
    <name evidence="1" type="ORF">A2663_04965</name>
</gene>
<protein>
    <submittedName>
        <fullName evidence="1">Uncharacterized protein</fullName>
    </submittedName>
</protein>
<dbReference type="AlphaFoldDB" id="A0A1G1Y433"/>
<accession>A0A1G1Y433</accession>